<evidence type="ECO:0000256" key="1">
    <source>
        <dbReference type="SAM" id="MobiDB-lite"/>
    </source>
</evidence>
<dbReference type="AlphaFoldDB" id="A0A2P5AAZ9"/>
<reference evidence="4" key="1">
    <citation type="submission" date="2016-06" db="EMBL/GenBank/DDBJ databases">
        <title>Parallel loss of symbiosis genes in relatives of nitrogen-fixing non-legume Parasponia.</title>
        <authorList>
            <person name="Van Velzen R."/>
            <person name="Holmer R."/>
            <person name="Bu F."/>
            <person name="Rutten L."/>
            <person name="Van Zeijl A."/>
            <person name="Liu W."/>
            <person name="Santuari L."/>
            <person name="Cao Q."/>
            <person name="Sharma T."/>
            <person name="Shen D."/>
            <person name="Roswanjaya Y."/>
            <person name="Wardhani T."/>
            <person name="Kalhor M.S."/>
            <person name="Jansen J."/>
            <person name="Van den Hoogen J."/>
            <person name="Gungor B."/>
            <person name="Hartog M."/>
            <person name="Hontelez J."/>
            <person name="Verver J."/>
            <person name="Yang W.-C."/>
            <person name="Schijlen E."/>
            <person name="Repin R."/>
            <person name="Schilthuizen M."/>
            <person name="Schranz E."/>
            <person name="Heidstra R."/>
            <person name="Miyata K."/>
            <person name="Fedorova E."/>
            <person name="Kohlen W."/>
            <person name="Bisseling T."/>
            <person name="Smit S."/>
            <person name="Geurts R."/>
        </authorList>
    </citation>
    <scope>NUCLEOTIDE SEQUENCE [LARGE SCALE GENOMIC DNA]</scope>
    <source>
        <strain evidence="4">cv. WU1-14</strain>
    </source>
</reference>
<dbReference type="Pfam" id="PF12776">
    <property type="entry name" value="Myb_DNA-bind_3"/>
    <property type="match status" value="1"/>
</dbReference>
<name>A0A2P5AAZ9_PARAD</name>
<proteinExistence type="predicted"/>
<gene>
    <name evidence="3" type="ORF">PanWU01x14_350290</name>
</gene>
<dbReference type="EMBL" id="JXTB01000708">
    <property type="protein sequence ID" value="PON33722.1"/>
    <property type="molecule type" value="Genomic_DNA"/>
</dbReference>
<evidence type="ECO:0000259" key="2">
    <source>
        <dbReference type="Pfam" id="PF12776"/>
    </source>
</evidence>
<dbReference type="InterPro" id="IPR024752">
    <property type="entry name" value="Myb/SANT-like_dom"/>
</dbReference>
<feature type="region of interest" description="Disordered" evidence="1">
    <location>
        <begin position="136"/>
        <end position="167"/>
    </location>
</feature>
<evidence type="ECO:0000313" key="4">
    <source>
        <dbReference type="Proteomes" id="UP000237105"/>
    </source>
</evidence>
<protein>
    <submittedName>
        <fullName evidence="3">Myb/SANT-like domain containing protein</fullName>
    </submittedName>
</protein>
<evidence type="ECO:0000313" key="3">
    <source>
        <dbReference type="EMBL" id="PON33722.1"/>
    </source>
</evidence>
<sequence>MTKGYRCDNGSFKPGTNLIIEKALTNIFPTYGIKANPHIDSKMKVLRKQYSIVYDMLSKSGFGWNDVKKCVKVDSEEVWQSYVQHHKEAEGWKGRVFPLYENLMNIYGTDRANGQGAESLADMVEDINRNHVIDDMGDEEESLNQTSSTNSTSSSRRKRKKPSDNISEELGKLVESFDKMMEKSNEQVEKIVEVIVESARKKEHDQHNFM</sequence>
<dbReference type="OrthoDB" id="1748457at2759"/>
<dbReference type="PANTHER" id="PTHR46250">
    <property type="entry name" value="MYB/SANT-LIKE DNA-BINDING DOMAIN PROTEIN-RELATED"/>
    <property type="match status" value="1"/>
</dbReference>
<comment type="caution">
    <text evidence="3">The sequence shown here is derived from an EMBL/GenBank/DDBJ whole genome shotgun (WGS) entry which is preliminary data.</text>
</comment>
<organism evidence="3 4">
    <name type="scientific">Parasponia andersonii</name>
    <name type="common">Sponia andersonii</name>
    <dbReference type="NCBI Taxonomy" id="3476"/>
    <lineage>
        <taxon>Eukaryota</taxon>
        <taxon>Viridiplantae</taxon>
        <taxon>Streptophyta</taxon>
        <taxon>Embryophyta</taxon>
        <taxon>Tracheophyta</taxon>
        <taxon>Spermatophyta</taxon>
        <taxon>Magnoliopsida</taxon>
        <taxon>eudicotyledons</taxon>
        <taxon>Gunneridae</taxon>
        <taxon>Pentapetalae</taxon>
        <taxon>rosids</taxon>
        <taxon>fabids</taxon>
        <taxon>Rosales</taxon>
        <taxon>Cannabaceae</taxon>
        <taxon>Parasponia</taxon>
    </lineage>
</organism>
<feature type="domain" description="Myb/SANT-like" evidence="2">
    <location>
        <begin position="3"/>
        <end position="82"/>
    </location>
</feature>
<accession>A0A2P5AAZ9</accession>
<dbReference type="Proteomes" id="UP000237105">
    <property type="component" value="Unassembled WGS sequence"/>
</dbReference>
<dbReference type="STRING" id="3476.A0A2P5AAZ9"/>
<dbReference type="PANTHER" id="PTHR46250:SF15">
    <property type="entry name" value="OS01G0523800 PROTEIN"/>
    <property type="match status" value="1"/>
</dbReference>
<keyword evidence="4" id="KW-1185">Reference proteome</keyword>